<feature type="transmembrane region" description="Helical" evidence="1">
    <location>
        <begin position="204"/>
        <end position="224"/>
    </location>
</feature>
<sequence>MWHVPAWMALTEDSLLQLSSLLNRLSPPPPPLPSPPLLYPLVGLGSSCRPSFRIFGPFPAGLLSNLFTTPISSCSLTFARKTRPAAVDQTWCAAASLRRRPITSSQSPREATFRTSRAHKDPIGGLNARELELILLPTQIFCLPTPKTIRRQLSPSSHRGTPALPLASTSSVAQPLDASDEMTISRTTCRSAGAAMSTASRSAFFLPLFFSMVSCHICCTIQLARYQCRRSSRHCRTH</sequence>
<dbReference type="EMBL" id="JAULSW010000012">
    <property type="protein sequence ID" value="KAK3366445.1"/>
    <property type="molecule type" value="Genomic_DNA"/>
</dbReference>
<protein>
    <submittedName>
        <fullName evidence="2">Uncharacterized protein</fullName>
    </submittedName>
</protein>
<dbReference type="AlphaFoldDB" id="A0AAE0JYR2"/>
<keyword evidence="1" id="KW-0472">Membrane</keyword>
<reference evidence="2" key="2">
    <citation type="submission" date="2023-06" db="EMBL/GenBank/DDBJ databases">
        <authorList>
            <consortium name="Lawrence Berkeley National Laboratory"/>
            <person name="Haridas S."/>
            <person name="Hensen N."/>
            <person name="Bonometti L."/>
            <person name="Westerberg I."/>
            <person name="Brannstrom I.O."/>
            <person name="Guillou S."/>
            <person name="Cros-Aarteil S."/>
            <person name="Calhoun S."/>
            <person name="Kuo A."/>
            <person name="Mondo S."/>
            <person name="Pangilinan J."/>
            <person name="Riley R."/>
            <person name="LaButti K."/>
            <person name="Andreopoulos B."/>
            <person name="Lipzen A."/>
            <person name="Chen C."/>
            <person name="Yanf M."/>
            <person name="Daum C."/>
            <person name="Ng V."/>
            <person name="Clum A."/>
            <person name="Steindorff A."/>
            <person name="Ohm R."/>
            <person name="Martin F."/>
            <person name="Silar P."/>
            <person name="Natvig D."/>
            <person name="Lalanne C."/>
            <person name="Gautier V."/>
            <person name="Ament-velasquez S.L."/>
            <person name="Kruys A."/>
            <person name="Hutchinson M.I."/>
            <person name="Powell A.J."/>
            <person name="Barry K."/>
            <person name="Miller A.N."/>
            <person name="Grigoriev I.V."/>
            <person name="Debuchy R."/>
            <person name="Gladieux P."/>
            <person name="Thoren M.H."/>
            <person name="Johannesson H."/>
        </authorList>
    </citation>
    <scope>NUCLEOTIDE SEQUENCE</scope>
    <source>
        <strain evidence="2">CBS 232.78</strain>
    </source>
</reference>
<keyword evidence="1" id="KW-1133">Transmembrane helix</keyword>
<organism evidence="2 3">
    <name type="scientific">Podospora didyma</name>
    <dbReference type="NCBI Taxonomy" id="330526"/>
    <lineage>
        <taxon>Eukaryota</taxon>
        <taxon>Fungi</taxon>
        <taxon>Dikarya</taxon>
        <taxon>Ascomycota</taxon>
        <taxon>Pezizomycotina</taxon>
        <taxon>Sordariomycetes</taxon>
        <taxon>Sordariomycetidae</taxon>
        <taxon>Sordariales</taxon>
        <taxon>Podosporaceae</taxon>
        <taxon>Podospora</taxon>
    </lineage>
</organism>
<accession>A0AAE0JYR2</accession>
<evidence type="ECO:0000313" key="3">
    <source>
        <dbReference type="Proteomes" id="UP001285441"/>
    </source>
</evidence>
<keyword evidence="1" id="KW-0812">Transmembrane</keyword>
<comment type="caution">
    <text evidence="2">The sequence shown here is derived from an EMBL/GenBank/DDBJ whole genome shotgun (WGS) entry which is preliminary data.</text>
</comment>
<proteinExistence type="predicted"/>
<reference evidence="2" key="1">
    <citation type="journal article" date="2023" name="Mol. Phylogenet. Evol.">
        <title>Genome-scale phylogeny and comparative genomics of the fungal order Sordariales.</title>
        <authorList>
            <person name="Hensen N."/>
            <person name="Bonometti L."/>
            <person name="Westerberg I."/>
            <person name="Brannstrom I.O."/>
            <person name="Guillou S."/>
            <person name="Cros-Aarteil S."/>
            <person name="Calhoun S."/>
            <person name="Haridas S."/>
            <person name="Kuo A."/>
            <person name="Mondo S."/>
            <person name="Pangilinan J."/>
            <person name="Riley R."/>
            <person name="LaButti K."/>
            <person name="Andreopoulos B."/>
            <person name="Lipzen A."/>
            <person name="Chen C."/>
            <person name="Yan M."/>
            <person name="Daum C."/>
            <person name="Ng V."/>
            <person name="Clum A."/>
            <person name="Steindorff A."/>
            <person name="Ohm R.A."/>
            <person name="Martin F."/>
            <person name="Silar P."/>
            <person name="Natvig D.O."/>
            <person name="Lalanne C."/>
            <person name="Gautier V."/>
            <person name="Ament-Velasquez S.L."/>
            <person name="Kruys A."/>
            <person name="Hutchinson M.I."/>
            <person name="Powell A.J."/>
            <person name="Barry K."/>
            <person name="Miller A.N."/>
            <person name="Grigoriev I.V."/>
            <person name="Debuchy R."/>
            <person name="Gladieux P."/>
            <person name="Hiltunen Thoren M."/>
            <person name="Johannesson H."/>
        </authorList>
    </citation>
    <scope>NUCLEOTIDE SEQUENCE</scope>
    <source>
        <strain evidence="2">CBS 232.78</strain>
    </source>
</reference>
<evidence type="ECO:0000313" key="2">
    <source>
        <dbReference type="EMBL" id="KAK3366445.1"/>
    </source>
</evidence>
<name>A0AAE0JYR2_9PEZI</name>
<keyword evidence="3" id="KW-1185">Reference proteome</keyword>
<dbReference type="Proteomes" id="UP001285441">
    <property type="component" value="Unassembled WGS sequence"/>
</dbReference>
<evidence type="ECO:0000256" key="1">
    <source>
        <dbReference type="SAM" id="Phobius"/>
    </source>
</evidence>
<gene>
    <name evidence="2" type="ORF">B0H63DRAFT_90460</name>
</gene>